<organism evidence="3 4">
    <name type="scientific">Penicillium antarcticum</name>
    <dbReference type="NCBI Taxonomy" id="416450"/>
    <lineage>
        <taxon>Eukaryota</taxon>
        <taxon>Fungi</taxon>
        <taxon>Dikarya</taxon>
        <taxon>Ascomycota</taxon>
        <taxon>Pezizomycotina</taxon>
        <taxon>Eurotiomycetes</taxon>
        <taxon>Eurotiomycetidae</taxon>
        <taxon>Eurotiales</taxon>
        <taxon>Aspergillaceae</taxon>
        <taxon>Penicillium</taxon>
    </lineage>
</organism>
<dbReference type="Proteomes" id="UP000191672">
    <property type="component" value="Unassembled WGS sequence"/>
</dbReference>
<evidence type="ECO:0000256" key="2">
    <source>
        <dbReference type="SAM" id="MobiDB-lite"/>
    </source>
</evidence>
<dbReference type="STRING" id="416450.A0A1V6PL24"/>
<comment type="caution">
    <text evidence="3">The sequence shown here is derived from an EMBL/GenBank/DDBJ whole genome shotgun (WGS) entry which is preliminary data.</text>
</comment>
<keyword evidence="4" id="KW-1185">Reference proteome</keyword>
<protein>
    <submittedName>
        <fullName evidence="3">Uncharacterized protein</fullName>
    </submittedName>
</protein>
<feature type="coiled-coil region" evidence="1">
    <location>
        <begin position="128"/>
        <end position="183"/>
    </location>
</feature>
<dbReference type="EMBL" id="MDYN01000113">
    <property type="protein sequence ID" value="OQD77342.1"/>
    <property type="molecule type" value="Genomic_DNA"/>
</dbReference>
<reference evidence="4" key="1">
    <citation type="journal article" date="2017" name="Nat. Microbiol.">
        <title>Global analysis of biosynthetic gene clusters reveals vast potential of secondary metabolite production in Penicillium species.</title>
        <authorList>
            <person name="Nielsen J.C."/>
            <person name="Grijseels S."/>
            <person name="Prigent S."/>
            <person name="Ji B."/>
            <person name="Dainat J."/>
            <person name="Nielsen K.F."/>
            <person name="Frisvad J.C."/>
            <person name="Workman M."/>
            <person name="Nielsen J."/>
        </authorList>
    </citation>
    <scope>NUCLEOTIDE SEQUENCE [LARGE SCALE GENOMIC DNA]</scope>
    <source>
        <strain evidence="4">IBT 31811</strain>
    </source>
</reference>
<accession>A0A1V6PL24</accession>
<gene>
    <name evidence="3" type="ORF">PENANT_c113G04627</name>
</gene>
<evidence type="ECO:0000313" key="3">
    <source>
        <dbReference type="EMBL" id="OQD77342.1"/>
    </source>
</evidence>
<dbReference type="AlphaFoldDB" id="A0A1V6PL24"/>
<evidence type="ECO:0000256" key="1">
    <source>
        <dbReference type="SAM" id="Coils"/>
    </source>
</evidence>
<sequence>MTLTSNEKRALSRQQCREALAAHIHERLGLTVAPSRVRLQPSAADGYAWSVSGSQKHLLKTKLSNGTVGFYQAIRDALGCSIEAVSPQTLQEFEAGSDKDISAKRPSPPKLSKPPETLSGGGSFTVTIQRLESANKELAAELARAKACSEDLLKEKLEWEVKYQEIDGELDASRRLASQLESELVRVGMGVTEAMKILQAHQLPEGSESCAQEEK</sequence>
<feature type="region of interest" description="Disordered" evidence="2">
    <location>
        <begin position="95"/>
        <end position="123"/>
    </location>
</feature>
<keyword evidence="1" id="KW-0175">Coiled coil</keyword>
<evidence type="ECO:0000313" key="4">
    <source>
        <dbReference type="Proteomes" id="UP000191672"/>
    </source>
</evidence>
<name>A0A1V6PL24_9EURO</name>
<proteinExistence type="predicted"/>